<feature type="compositionally biased region" description="Basic residues" evidence="7">
    <location>
        <begin position="710"/>
        <end position="721"/>
    </location>
</feature>
<dbReference type="InterPro" id="IPR013083">
    <property type="entry name" value="Znf_RING/FYVE/PHD"/>
</dbReference>
<dbReference type="Proteomes" id="UP001150538">
    <property type="component" value="Unassembled WGS sequence"/>
</dbReference>
<keyword evidence="2" id="KW-0963">Cytoplasm</keyword>
<evidence type="ECO:0000256" key="4">
    <source>
        <dbReference type="ARBA" id="ARBA00022771"/>
    </source>
</evidence>
<sequence length="732" mass="82420">MDSSRINSNINIRNSPSIHKNEHINKQRNKESTPQEFTKWKSQAPAVSTTPSANSRHGPQNKNKYSGKAAPRSDQRQAAGKNDDSSNSAGRSRSKKSKEKQSLNHLLNFKLPPRLSVTSIEPRRVHGNNVSGGSYYKPYDKNAFVNANFRFVLKYGCDLEQYLTNSDAKVDWNDVEQVIIPSHEATICPICLSPPIAARVTTCGHIYCYTCLLRYASISRSKSKWHKCPVCQSDINSDEFRPVRLWQIRYIDKATIGNPVNNGNSKKPIANSERQAITMRLVRRPRDSLLALPRNNPFWRTYSEKPIEFPKGVDRIPWTFDAWIFAFSRFTIASSGYMANEAKREIDELEADLEANKNDADGAIYINSAINELQAMATSLDPDGTASICDAQKANEKKLKRMLNEAMASGDSGSKDNIATDPNTRYTNDTSSTEDDSYFFYQSDDGQHIYLQPLDTKVLKENYGSYLSMPDEITVTIQHITETTMDHQVRKRFQFLRHIPCRCDLSFIEVDLEQVISKAIYEKYYDVIQKRIKQHAEKAKREAIHHKRVAALNEIKAKQFILEKYGKTGFGGGHSPEDYNVTNHLSQLISAGLIDAGNIDSIDNPEILSALDNVDNFFASTSADFAPQPEFTSFSDFPELSSHESSAQDLTALKPGVSSAIPASNPIWPKDGGASTNNNGQSNLGWFNLGGDSWDIDDDNFDIEVDNGKPKSRKRNQKNKRILVNSGPRRRY</sequence>
<evidence type="ECO:0000256" key="1">
    <source>
        <dbReference type="ARBA" id="ARBA00004496"/>
    </source>
</evidence>
<keyword evidence="5" id="KW-0862">Zinc</keyword>
<keyword evidence="3" id="KW-0479">Metal-binding</keyword>
<dbReference type="CDD" id="cd16536">
    <property type="entry name" value="RING-HC_RNF10"/>
    <property type="match status" value="1"/>
</dbReference>
<feature type="region of interest" description="Disordered" evidence="7">
    <location>
        <begin position="408"/>
        <end position="431"/>
    </location>
</feature>
<feature type="compositionally biased region" description="Polar residues" evidence="7">
    <location>
        <begin position="411"/>
        <end position="431"/>
    </location>
</feature>
<dbReference type="InterPro" id="IPR017907">
    <property type="entry name" value="Znf_RING_CS"/>
</dbReference>
<dbReference type="PROSITE" id="PS00518">
    <property type="entry name" value="ZF_RING_1"/>
    <property type="match status" value="1"/>
</dbReference>
<evidence type="ECO:0000313" key="10">
    <source>
        <dbReference type="Proteomes" id="UP001150538"/>
    </source>
</evidence>
<gene>
    <name evidence="9" type="ORF">H4219_003105</name>
</gene>
<evidence type="ECO:0000256" key="3">
    <source>
        <dbReference type="ARBA" id="ARBA00022723"/>
    </source>
</evidence>
<dbReference type="GO" id="GO:0000976">
    <property type="term" value="F:transcription cis-regulatory region binding"/>
    <property type="evidence" value="ECO:0007669"/>
    <property type="project" value="TreeGrafter"/>
</dbReference>
<dbReference type="PANTHER" id="PTHR12983:SF9">
    <property type="entry name" value="E3 UBIQUITIN-PROTEIN LIGASE RNF10"/>
    <property type="match status" value="1"/>
</dbReference>
<reference evidence="9" key="1">
    <citation type="submission" date="2022-07" db="EMBL/GenBank/DDBJ databases">
        <title>Phylogenomic reconstructions and comparative analyses of Kickxellomycotina fungi.</title>
        <authorList>
            <person name="Reynolds N.K."/>
            <person name="Stajich J.E."/>
            <person name="Barry K."/>
            <person name="Grigoriev I.V."/>
            <person name="Crous P."/>
            <person name="Smith M.E."/>
        </authorList>
    </citation>
    <scope>NUCLEOTIDE SEQUENCE</scope>
    <source>
        <strain evidence="9">NBRC 100468</strain>
    </source>
</reference>
<organism evidence="9 10">
    <name type="scientific">Mycoemilia scoparia</name>
    <dbReference type="NCBI Taxonomy" id="417184"/>
    <lineage>
        <taxon>Eukaryota</taxon>
        <taxon>Fungi</taxon>
        <taxon>Fungi incertae sedis</taxon>
        <taxon>Zoopagomycota</taxon>
        <taxon>Kickxellomycotina</taxon>
        <taxon>Kickxellomycetes</taxon>
        <taxon>Kickxellales</taxon>
        <taxon>Kickxellaceae</taxon>
        <taxon>Mycoemilia</taxon>
    </lineage>
</organism>
<dbReference type="InterPro" id="IPR001841">
    <property type="entry name" value="Znf_RING"/>
</dbReference>
<comment type="subcellular location">
    <subcellularLocation>
        <location evidence="1">Cytoplasm</location>
    </subcellularLocation>
</comment>
<dbReference type="SUPFAM" id="SSF57850">
    <property type="entry name" value="RING/U-box"/>
    <property type="match status" value="1"/>
</dbReference>
<comment type="caution">
    <text evidence="9">The sequence shown here is derived from an EMBL/GenBank/DDBJ whole genome shotgun (WGS) entry which is preliminary data.</text>
</comment>
<dbReference type="GO" id="GO:0008270">
    <property type="term" value="F:zinc ion binding"/>
    <property type="evidence" value="ECO:0007669"/>
    <property type="project" value="UniProtKB-KW"/>
</dbReference>
<proteinExistence type="predicted"/>
<evidence type="ECO:0000259" key="8">
    <source>
        <dbReference type="PROSITE" id="PS50089"/>
    </source>
</evidence>
<dbReference type="GO" id="GO:0045944">
    <property type="term" value="P:positive regulation of transcription by RNA polymerase II"/>
    <property type="evidence" value="ECO:0007669"/>
    <property type="project" value="TreeGrafter"/>
</dbReference>
<name>A0A9W8DT64_9FUNG</name>
<dbReference type="GO" id="GO:0005737">
    <property type="term" value="C:cytoplasm"/>
    <property type="evidence" value="ECO:0007669"/>
    <property type="project" value="UniProtKB-SubCell"/>
</dbReference>
<evidence type="ECO:0000256" key="2">
    <source>
        <dbReference type="ARBA" id="ARBA00022490"/>
    </source>
</evidence>
<dbReference type="PROSITE" id="PS50089">
    <property type="entry name" value="ZF_RING_2"/>
    <property type="match status" value="1"/>
</dbReference>
<protein>
    <recommendedName>
        <fullName evidence="8">RING-type domain-containing protein</fullName>
    </recommendedName>
</protein>
<keyword evidence="4 6" id="KW-0863">Zinc-finger</keyword>
<evidence type="ECO:0000256" key="6">
    <source>
        <dbReference type="PROSITE-ProRule" id="PRU00175"/>
    </source>
</evidence>
<feature type="domain" description="RING-type" evidence="8">
    <location>
        <begin position="188"/>
        <end position="232"/>
    </location>
</feature>
<feature type="region of interest" description="Disordered" evidence="7">
    <location>
        <begin position="1"/>
        <end position="105"/>
    </location>
</feature>
<dbReference type="AlphaFoldDB" id="A0A9W8DT64"/>
<feature type="compositionally biased region" description="Low complexity" evidence="7">
    <location>
        <begin position="1"/>
        <end position="18"/>
    </location>
</feature>
<dbReference type="InterPro" id="IPR039739">
    <property type="entry name" value="MAG2/RNF10"/>
</dbReference>
<feature type="compositionally biased region" description="Polar residues" evidence="7">
    <location>
        <begin position="45"/>
        <end position="64"/>
    </location>
</feature>
<dbReference type="EMBL" id="JANBPU010000066">
    <property type="protein sequence ID" value="KAJ1917643.1"/>
    <property type="molecule type" value="Genomic_DNA"/>
</dbReference>
<dbReference type="PANTHER" id="PTHR12983">
    <property type="entry name" value="RING FINGER 10 FAMILY MEMBER"/>
    <property type="match status" value="1"/>
</dbReference>
<keyword evidence="10" id="KW-1185">Reference proteome</keyword>
<accession>A0A9W8DT64</accession>
<dbReference type="Pfam" id="PF13920">
    <property type="entry name" value="zf-C3HC4_3"/>
    <property type="match status" value="1"/>
</dbReference>
<feature type="compositionally biased region" description="Basic and acidic residues" evidence="7">
    <location>
        <begin position="19"/>
        <end position="33"/>
    </location>
</feature>
<evidence type="ECO:0000256" key="5">
    <source>
        <dbReference type="ARBA" id="ARBA00022833"/>
    </source>
</evidence>
<feature type="region of interest" description="Disordered" evidence="7">
    <location>
        <begin position="705"/>
        <end position="732"/>
    </location>
</feature>
<evidence type="ECO:0000313" key="9">
    <source>
        <dbReference type="EMBL" id="KAJ1917643.1"/>
    </source>
</evidence>
<dbReference type="SMART" id="SM00184">
    <property type="entry name" value="RING"/>
    <property type="match status" value="1"/>
</dbReference>
<dbReference type="Gene3D" id="3.30.40.10">
    <property type="entry name" value="Zinc/RING finger domain, C3HC4 (zinc finger)"/>
    <property type="match status" value="1"/>
</dbReference>
<evidence type="ECO:0000256" key="7">
    <source>
        <dbReference type="SAM" id="MobiDB-lite"/>
    </source>
</evidence>
<dbReference type="OrthoDB" id="302966at2759"/>